<proteinExistence type="predicted"/>
<name>A0ABT9AAZ6_9BACT</name>
<keyword evidence="1" id="KW-0732">Signal</keyword>
<evidence type="ECO:0000313" key="2">
    <source>
        <dbReference type="EMBL" id="MDO7846365.1"/>
    </source>
</evidence>
<feature type="chain" id="PRO_5047138891" evidence="1">
    <location>
        <begin position="20"/>
        <end position="167"/>
    </location>
</feature>
<organism evidence="2 3">
    <name type="scientific">Hymenobacter mellowenesis</name>
    <dbReference type="NCBI Taxonomy" id="3063995"/>
    <lineage>
        <taxon>Bacteria</taxon>
        <taxon>Pseudomonadati</taxon>
        <taxon>Bacteroidota</taxon>
        <taxon>Cytophagia</taxon>
        <taxon>Cytophagales</taxon>
        <taxon>Hymenobacteraceae</taxon>
        <taxon>Hymenobacter</taxon>
    </lineage>
</organism>
<protein>
    <submittedName>
        <fullName evidence="2">Uncharacterized protein</fullName>
    </submittedName>
</protein>
<feature type="signal peptide" evidence="1">
    <location>
        <begin position="1"/>
        <end position="19"/>
    </location>
</feature>
<comment type="caution">
    <text evidence="2">The sequence shown here is derived from an EMBL/GenBank/DDBJ whole genome shotgun (WGS) entry which is preliminary data.</text>
</comment>
<keyword evidence="3" id="KW-1185">Reference proteome</keyword>
<dbReference type="Proteomes" id="UP001167796">
    <property type="component" value="Unassembled WGS sequence"/>
</dbReference>
<accession>A0ABT9AAZ6</accession>
<evidence type="ECO:0000256" key="1">
    <source>
        <dbReference type="SAM" id="SignalP"/>
    </source>
</evidence>
<dbReference type="EMBL" id="JAUQSX010000003">
    <property type="protein sequence ID" value="MDO7846365.1"/>
    <property type="molecule type" value="Genomic_DNA"/>
</dbReference>
<dbReference type="RefSeq" id="WP_305011052.1">
    <property type="nucleotide sequence ID" value="NZ_JAUQSX010000003.1"/>
</dbReference>
<gene>
    <name evidence="2" type="ORF">Q5H92_08360</name>
</gene>
<reference evidence="2" key="1">
    <citation type="submission" date="2023-07" db="EMBL/GenBank/DDBJ databases">
        <authorList>
            <person name="Kim M.K."/>
        </authorList>
    </citation>
    <scope>NUCLEOTIDE SEQUENCE</scope>
    <source>
        <strain evidence="2">M29</strain>
    </source>
</reference>
<evidence type="ECO:0000313" key="3">
    <source>
        <dbReference type="Proteomes" id="UP001167796"/>
    </source>
</evidence>
<sequence length="167" mass="18412">MKKLLLAFLLGGLPALASAQTFDVPAQYTLSKPDDFARYEPQVISTINWLEATPVNQDVSRRKQAQRFLLEWASGSPKVSIGIEPYLGDLYGKQTDLLMAFMGGWTRYSLQHPNDTNTLTLNAEGVQAMLKLYALGGLGTIKPLENVRDLAAAGELNTWLKGKISQK</sequence>